<dbReference type="InterPro" id="IPR019734">
    <property type="entry name" value="TPR_rpt"/>
</dbReference>
<dbReference type="AlphaFoldDB" id="A0A644W8J2"/>
<dbReference type="InterPro" id="IPR051685">
    <property type="entry name" value="Ycf3/AcsC/BcsC/TPR_MFPF"/>
</dbReference>
<dbReference type="Gene3D" id="1.25.40.10">
    <property type="entry name" value="Tetratricopeptide repeat domain"/>
    <property type="match status" value="1"/>
</dbReference>
<dbReference type="InterPro" id="IPR011990">
    <property type="entry name" value="TPR-like_helical_dom_sf"/>
</dbReference>
<gene>
    <name evidence="4" type="ORF">SDC9_46037</name>
</gene>
<accession>A0A644W8J2</accession>
<dbReference type="EMBL" id="VSSQ01000690">
    <property type="protein sequence ID" value="MPL99816.1"/>
    <property type="molecule type" value="Genomic_DNA"/>
</dbReference>
<evidence type="ECO:0000256" key="3">
    <source>
        <dbReference type="SAM" id="MobiDB-lite"/>
    </source>
</evidence>
<dbReference type="PANTHER" id="PTHR44943">
    <property type="entry name" value="CELLULOSE SYNTHASE OPERON PROTEIN C"/>
    <property type="match status" value="1"/>
</dbReference>
<dbReference type="PANTHER" id="PTHR44943:SF8">
    <property type="entry name" value="TPR REPEAT-CONTAINING PROTEIN MJ0263"/>
    <property type="match status" value="1"/>
</dbReference>
<evidence type="ECO:0000313" key="4">
    <source>
        <dbReference type="EMBL" id="MPL99816.1"/>
    </source>
</evidence>
<evidence type="ECO:0008006" key="5">
    <source>
        <dbReference type="Google" id="ProtNLM"/>
    </source>
</evidence>
<evidence type="ECO:0000256" key="2">
    <source>
        <dbReference type="ARBA" id="ARBA00022803"/>
    </source>
</evidence>
<feature type="compositionally biased region" description="Basic and acidic residues" evidence="3">
    <location>
        <begin position="147"/>
        <end position="178"/>
    </location>
</feature>
<reference evidence="4" key="1">
    <citation type="submission" date="2019-08" db="EMBL/GenBank/DDBJ databases">
        <authorList>
            <person name="Kucharzyk K."/>
            <person name="Murdoch R.W."/>
            <person name="Higgins S."/>
            <person name="Loffler F."/>
        </authorList>
    </citation>
    <scope>NUCLEOTIDE SEQUENCE</scope>
</reference>
<comment type="caution">
    <text evidence="4">The sequence shown here is derived from an EMBL/GenBank/DDBJ whole genome shotgun (WGS) entry which is preliminary data.</text>
</comment>
<keyword evidence="2" id="KW-0802">TPR repeat</keyword>
<feature type="region of interest" description="Disordered" evidence="3">
    <location>
        <begin position="144"/>
        <end position="225"/>
    </location>
</feature>
<dbReference type="SUPFAM" id="SSF48452">
    <property type="entry name" value="TPR-like"/>
    <property type="match status" value="1"/>
</dbReference>
<protein>
    <recommendedName>
        <fullName evidence="5">Photosystem I assembly protein Ycf3</fullName>
    </recommendedName>
</protein>
<proteinExistence type="predicted"/>
<organism evidence="4">
    <name type="scientific">bioreactor metagenome</name>
    <dbReference type="NCBI Taxonomy" id="1076179"/>
    <lineage>
        <taxon>unclassified sequences</taxon>
        <taxon>metagenomes</taxon>
        <taxon>ecological metagenomes</taxon>
    </lineage>
</organism>
<name>A0A644W8J2_9ZZZZ</name>
<dbReference type="PROSITE" id="PS50005">
    <property type="entry name" value="TPR"/>
    <property type="match status" value="2"/>
</dbReference>
<dbReference type="SMART" id="SM00028">
    <property type="entry name" value="TPR"/>
    <property type="match status" value="3"/>
</dbReference>
<dbReference type="Pfam" id="PF13414">
    <property type="entry name" value="TPR_11"/>
    <property type="match status" value="1"/>
</dbReference>
<evidence type="ECO:0000256" key="1">
    <source>
        <dbReference type="ARBA" id="ARBA00022737"/>
    </source>
</evidence>
<keyword evidence="1" id="KW-0677">Repeat</keyword>
<sequence>METKKMILFMVISCMTFPVVAQEENAYIREGNRHYKSNKFTEAEIAYRKGLLKNSKSLEATYNLGNALFKQEKYAEALEQYQKIVPTDKIPKEKLAAALHNTGNALLMQQKVAESIEAYKNSLKLNPKDDETRYNLALAQYLLKNQENNKDQNKKEDEKEQPEEDKKEKQNRPDESKPQEQNQPRDMSKDKAEQILQALMQDEDDTMEKAKKMPQSSRRSVEKDW</sequence>
<dbReference type="Pfam" id="PF13432">
    <property type="entry name" value="TPR_16"/>
    <property type="match status" value="1"/>
</dbReference>